<dbReference type="InterPro" id="IPR004358">
    <property type="entry name" value="Sig_transdc_His_kin-like_C"/>
</dbReference>
<dbReference type="EMBL" id="JANATA010000016">
    <property type="protein sequence ID" value="MCP3429182.1"/>
    <property type="molecule type" value="Genomic_DNA"/>
</dbReference>
<dbReference type="SUPFAM" id="SSF52172">
    <property type="entry name" value="CheY-like"/>
    <property type="match status" value="1"/>
</dbReference>
<dbReference type="Gene3D" id="3.30.450.20">
    <property type="entry name" value="PAS domain"/>
    <property type="match status" value="1"/>
</dbReference>
<dbReference type="SMART" id="SM00091">
    <property type="entry name" value="PAS"/>
    <property type="match status" value="1"/>
</dbReference>
<dbReference type="SUPFAM" id="SSF47384">
    <property type="entry name" value="Homodimeric domain of signal transducing histidine kinase"/>
    <property type="match status" value="1"/>
</dbReference>
<dbReference type="Pfam" id="PF02518">
    <property type="entry name" value="HATPase_c"/>
    <property type="match status" value="1"/>
</dbReference>
<dbReference type="InterPro" id="IPR001789">
    <property type="entry name" value="Sig_transdc_resp-reg_receiver"/>
</dbReference>
<keyword evidence="10" id="KW-0902">Two-component regulatory system</keyword>
<dbReference type="CDD" id="cd00130">
    <property type="entry name" value="PAS"/>
    <property type="match status" value="1"/>
</dbReference>
<evidence type="ECO:0000256" key="8">
    <source>
        <dbReference type="ARBA" id="ARBA00022777"/>
    </source>
</evidence>
<dbReference type="InterPro" id="IPR036890">
    <property type="entry name" value="HATPase_C_sf"/>
</dbReference>
<evidence type="ECO:0000313" key="15">
    <source>
        <dbReference type="EMBL" id="MCP3429182.1"/>
    </source>
</evidence>
<accession>A0AA41X3I3</accession>
<keyword evidence="7" id="KW-0547">Nucleotide-binding</keyword>
<evidence type="ECO:0000256" key="6">
    <source>
        <dbReference type="ARBA" id="ARBA00022679"/>
    </source>
</evidence>
<keyword evidence="16" id="KW-1185">Reference proteome</keyword>
<dbReference type="FunFam" id="3.30.565.10:FF:000023">
    <property type="entry name" value="PAS domain-containing sensor histidine kinase"/>
    <property type="match status" value="1"/>
</dbReference>
<protein>
    <recommendedName>
        <fullName evidence="3">histidine kinase</fullName>
        <ecNumber evidence="3">2.7.13.3</ecNumber>
    </recommendedName>
</protein>
<gene>
    <name evidence="15" type="ORF">NLF92_09525</name>
</gene>
<proteinExistence type="predicted"/>
<dbReference type="Gene3D" id="3.40.50.2300">
    <property type="match status" value="1"/>
</dbReference>
<feature type="domain" description="Histidine kinase" evidence="13">
    <location>
        <begin position="151"/>
        <end position="367"/>
    </location>
</feature>
<dbReference type="SUPFAM" id="SSF55785">
    <property type="entry name" value="PYP-like sensor domain (PAS domain)"/>
    <property type="match status" value="1"/>
</dbReference>
<comment type="subcellular location">
    <subcellularLocation>
        <location evidence="2">Cell membrane</location>
    </subcellularLocation>
</comment>
<evidence type="ECO:0000256" key="7">
    <source>
        <dbReference type="ARBA" id="ARBA00022741"/>
    </source>
</evidence>
<dbReference type="SMART" id="SM00387">
    <property type="entry name" value="HATPase_c"/>
    <property type="match status" value="1"/>
</dbReference>
<dbReference type="InterPro" id="IPR013656">
    <property type="entry name" value="PAS_4"/>
</dbReference>
<dbReference type="InterPro" id="IPR011006">
    <property type="entry name" value="CheY-like_superfamily"/>
</dbReference>
<dbReference type="PANTHER" id="PTHR43047">
    <property type="entry name" value="TWO-COMPONENT HISTIDINE PROTEIN KINASE"/>
    <property type="match status" value="1"/>
</dbReference>
<dbReference type="InterPro" id="IPR003661">
    <property type="entry name" value="HisK_dim/P_dom"/>
</dbReference>
<dbReference type="EC" id="2.7.13.3" evidence="3"/>
<evidence type="ECO:0000256" key="2">
    <source>
        <dbReference type="ARBA" id="ARBA00004236"/>
    </source>
</evidence>
<dbReference type="InterPro" id="IPR036097">
    <property type="entry name" value="HisK_dim/P_sf"/>
</dbReference>
<evidence type="ECO:0000313" key="16">
    <source>
        <dbReference type="Proteomes" id="UP001165413"/>
    </source>
</evidence>
<evidence type="ECO:0000256" key="10">
    <source>
        <dbReference type="ARBA" id="ARBA00023012"/>
    </source>
</evidence>
<dbReference type="PROSITE" id="PS50110">
    <property type="entry name" value="RESPONSE_REGULATORY"/>
    <property type="match status" value="1"/>
</dbReference>
<evidence type="ECO:0000256" key="12">
    <source>
        <dbReference type="PROSITE-ProRule" id="PRU00169"/>
    </source>
</evidence>
<dbReference type="InterPro" id="IPR005467">
    <property type="entry name" value="His_kinase_dom"/>
</dbReference>
<evidence type="ECO:0000256" key="11">
    <source>
        <dbReference type="ARBA" id="ARBA00023136"/>
    </source>
</evidence>
<dbReference type="GO" id="GO:0005524">
    <property type="term" value="F:ATP binding"/>
    <property type="evidence" value="ECO:0007669"/>
    <property type="project" value="UniProtKB-KW"/>
</dbReference>
<dbReference type="AlphaFoldDB" id="A0AA41X3I3"/>
<sequence length="508" mass="56524">MANSNSNIHYLDHVTDGVILINEDFTIVFVNKVFVGWVGQSADTLVGKAIDDAFPMLTAKKFWPRFKRLFKMRAPMVLSALIHHCFVEIQQNNDEVMMQDTFVSVLQGEHGLEGLISIANVSEHNKSLMMVKDSAKQIKTLAESKMSFLSTISHDIRNPLNGIIGSTELLLDEPLNDAQTKLVHGIKDSGDFLLTLIKDFVDLTRVSSNQLRFAPEVFSLKEFFHNVIDVSQVGAKAKGLRFVYELDFDYEQTIYIDKSRLYQIVENLVSNAIKFTSKGFVKLRINADNDQLTIVVKDSGSGVSLAEQVSIFDSFKQAKQGLEMGNEGFGLGLSIVKSIVTLLDGKIRVHSQEGLGSTFIVTLPLTLPPEGYGIEAVISQAQPDLTGIRVLVAEDNQISQHILISFIEKLGASVTIAIDGFAACKCLNEGQYDVVLLDDNMPFKTGTEVYSFAKSLTDYQQVPFVITSGNALEEDNDRYTEHGFDFILSKPYSFKDVVELFNRMSLDI</sequence>
<dbReference type="InterPro" id="IPR000014">
    <property type="entry name" value="PAS"/>
</dbReference>
<keyword evidence="8" id="KW-0418">Kinase</keyword>
<dbReference type="RefSeq" id="WP_254101225.1">
    <property type="nucleotide sequence ID" value="NZ_JANATA010000016.1"/>
</dbReference>
<dbReference type="GO" id="GO:0005886">
    <property type="term" value="C:plasma membrane"/>
    <property type="evidence" value="ECO:0007669"/>
    <property type="project" value="UniProtKB-SubCell"/>
</dbReference>
<dbReference type="Pfam" id="PF08448">
    <property type="entry name" value="PAS_4"/>
    <property type="match status" value="1"/>
</dbReference>
<reference evidence="15" key="1">
    <citation type="submission" date="2022-07" db="EMBL/GenBank/DDBJ databases">
        <title>Characterization of the Novel Bacterium Alteromonas immobilis LMIT006 and Alteromonas gregis LMIT007.</title>
        <authorList>
            <person name="Lin X."/>
        </authorList>
    </citation>
    <scope>NUCLEOTIDE SEQUENCE</scope>
    <source>
        <strain evidence="15">LMIT007</strain>
    </source>
</reference>
<comment type="catalytic activity">
    <reaction evidence="1">
        <text>ATP + protein L-histidine = ADP + protein N-phospho-L-histidine.</text>
        <dbReference type="EC" id="2.7.13.3"/>
    </reaction>
</comment>
<dbReference type="Pfam" id="PF00512">
    <property type="entry name" value="HisKA"/>
    <property type="match status" value="1"/>
</dbReference>
<dbReference type="SMART" id="SM00448">
    <property type="entry name" value="REC"/>
    <property type="match status" value="1"/>
</dbReference>
<evidence type="ECO:0000256" key="3">
    <source>
        <dbReference type="ARBA" id="ARBA00012438"/>
    </source>
</evidence>
<dbReference type="InterPro" id="IPR003594">
    <property type="entry name" value="HATPase_dom"/>
</dbReference>
<comment type="caution">
    <text evidence="15">The sequence shown here is derived from an EMBL/GenBank/DDBJ whole genome shotgun (WGS) entry which is preliminary data.</text>
</comment>
<keyword evidence="11" id="KW-0472">Membrane</keyword>
<keyword evidence="5 12" id="KW-0597">Phosphoprotein</keyword>
<dbReference type="Pfam" id="PF00072">
    <property type="entry name" value="Response_reg"/>
    <property type="match status" value="1"/>
</dbReference>
<dbReference type="SMART" id="SM00388">
    <property type="entry name" value="HisKA"/>
    <property type="match status" value="1"/>
</dbReference>
<evidence type="ECO:0000259" key="14">
    <source>
        <dbReference type="PROSITE" id="PS50110"/>
    </source>
</evidence>
<organism evidence="15 16">
    <name type="scientific">Opacimonas viscosa</name>
    <dbReference type="NCBI Taxonomy" id="2961944"/>
    <lineage>
        <taxon>Bacteria</taxon>
        <taxon>Pseudomonadati</taxon>
        <taxon>Pseudomonadota</taxon>
        <taxon>Gammaproteobacteria</taxon>
        <taxon>Alteromonadales</taxon>
        <taxon>Alteromonadaceae</taxon>
        <taxon>Opacimonas</taxon>
    </lineage>
</organism>
<keyword evidence="9 15" id="KW-0067">ATP-binding</keyword>
<dbReference type="PROSITE" id="PS50109">
    <property type="entry name" value="HIS_KIN"/>
    <property type="match status" value="1"/>
</dbReference>
<dbReference type="PRINTS" id="PR00344">
    <property type="entry name" value="BCTRLSENSOR"/>
</dbReference>
<evidence type="ECO:0000256" key="1">
    <source>
        <dbReference type="ARBA" id="ARBA00000085"/>
    </source>
</evidence>
<feature type="domain" description="Response regulatory" evidence="14">
    <location>
        <begin position="389"/>
        <end position="505"/>
    </location>
</feature>
<evidence type="ECO:0000256" key="5">
    <source>
        <dbReference type="ARBA" id="ARBA00022553"/>
    </source>
</evidence>
<evidence type="ECO:0000256" key="4">
    <source>
        <dbReference type="ARBA" id="ARBA00022475"/>
    </source>
</evidence>
<dbReference type="CDD" id="cd00082">
    <property type="entry name" value="HisKA"/>
    <property type="match status" value="1"/>
</dbReference>
<dbReference type="Gene3D" id="3.30.565.10">
    <property type="entry name" value="Histidine kinase-like ATPase, C-terminal domain"/>
    <property type="match status" value="1"/>
</dbReference>
<keyword evidence="4" id="KW-1003">Cell membrane</keyword>
<dbReference type="Proteomes" id="UP001165413">
    <property type="component" value="Unassembled WGS sequence"/>
</dbReference>
<dbReference type="GO" id="GO:0000155">
    <property type="term" value="F:phosphorelay sensor kinase activity"/>
    <property type="evidence" value="ECO:0007669"/>
    <property type="project" value="InterPro"/>
</dbReference>
<dbReference type="InterPro" id="IPR035965">
    <property type="entry name" value="PAS-like_dom_sf"/>
</dbReference>
<dbReference type="SUPFAM" id="SSF55874">
    <property type="entry name" value="ATPase domain of HSP90 chaperone/DNA topoisomerase II/histidine kinase"/>
    <property type="match status" value="1"/>
</dbReference>
<evidence type="ECO:0000256" key="9">
    <source>
        <dbReference type="ARBA" id="ARBA00022840"/>
    </source>
</evidence>
<feature type="modified residue" description="4-aspartylphosphate" evidence="12">
    <location>
        <position position="438"/>
    </location>
</feature>
<dbReference type="Gene3D" id="1.10.287.130">
    <property type="match status" value="1"/>
</dbReference>
<name>A0AA41X3I3_9ALTE</name>
<keyword evidence="6" id="KW-0808">Transferase</keyword>
<evidence type="ECO:0000259" key="13">
    <source>
        <dbReference type="PROSITE" id="PS50109"/>
    </source>
</evidence>
<dbReference type="CDD" id="cd17546">
    <property type="entry name" value="REC_hyHK_CKI1_RcsC-like"/>
    <property type="match status" value="1"/>
</dbReference>